<evidence type="ECO:0000256" key="1">
    <source>
        <dbReference type="ARBA" id="ARBA00005168"/>
    </source>
</evidence>
<proteinExistence type="inferred from homology"/>
<protein>
    <recommendedName>
        <fullName evidence="4">coproporphyrinogen oxidase</fullName>
        <ecNumber evidence="4">1.3.3.3</ecNumber>
    </recommendedName>
</protein>
<dbReference type="GO" id="GO:0004109">
    <property type="term" value="F:coproporphyrinogen oxidase activity"/>
    <property type="evidence" value="ECO:0007669"/>
    <property type="project" value="UniProtKB-EC"/>
</dbReference>
<evidence type="ECO:0000256" key="3">
    <source>
        <dbReference type="ARBA" id="ARBA00011738"/>
    </source>
</evidence>
<dbReference type="NCBIfam" id="NF003727">
    <property type="entry name" value="PRK05330.1"/>
    <property type="match status" value="1"/>
</dbReference>
<comment type="pathway">
    <text evidence="1">Porphyrin-containing compound metabolism; protoporphyrin-IX biosynthesis; protoporphyrinogen-IX from coproporphyrinogen-III (O2 route): step 1/1.</text>
</comment>
<name>A0ABZ0W5T7_9BACT</name>
<dbReference type="Proteomes" id="UP001325680">
    <property type="component" value="Chromosome"/>
</dbReference>
<comment type="similarity">
    <text evidence="2">Belongs to the aerobic coproporphyrinogen-III oxidase family.</text>
</comment>
<evidence type="ECO:0000313" key="9">
    <source>
        <dbReference type="Proteomes" id="UP001325680"/>
    </source>
</evidence>
<dbReference type="Pfam" id="PF01218">
    <property type="entry name" value="Coprogen_oxidas"/>
    <property type="match status" value="1"/>
</dbReference>
<dbReference type="RefSeq" id="WP_114792415.1">
    <property type="nucleotide sequence ID" value="NZ_CP139960.1"/>
</dbReference>
<evidence type="ECO:0000256" key="5">
    <source>
        <dbReference type="ARBA" id="ARBA00023002"/>
    </source>
</evidence>
<keyword evidence="6" id="KW-0350">Heme biosynthesis</keyword>
<evidence type="ECO:0000256" key="2">
    <source>
        <dbReference type="ARBA" id="ARBA00010644"/>
    </source>
</evidence>
<evidence type="ECO:0000256" key="6">
    <source>
        <dbReference type="ARBA" id="ARBA00023133"/>
    </source>
</evidence>
<evidence type="ECO:0000256" key="7">
    <source>
        <dbReference type="ARBA" id="ARBA00023244"/>
    </source>
</evidence>
<dbReference type="PRINTS" id="PR00073">
    <property type="entry name" value="COPRGNOXDASE"/>
</dbReference>
<dbReference type="Gene3D" id="3.40.1500.10">
    <property type="entry name" value="Coproporphyrinogen III oxidase, aerobic"/>
    <property type="match status" value="1"/>
</dbReference>
<reference evidence="8 9" key="1">
    <citation type="submission" date="2023-12" db="EMBL/GenBank/DDBJ databases">
        <title>Genome sequencing and assembly of bacterial species from a model synthetic community.</title>
        <authorList>
            <person name="Hogle S.L."/>
        </authorList>
    </citation>
    <scope>NUCLEOTIDE SEQUENCE [LARGE SCALE GENOMIC DNA]</scope>
    <source>
        <strain evidence="8 9">HAMBI_3031</strain>
    </source>
</reference>
<evidence type="ECO:0000313" key="8">
    <source>
        <dbReference type="EMBL" id="WQD37390.1"/>
    </source>
</evidence>
<dbReference type="EMBL" id="CP139960">
    <property type="protein sequence ID" value="WQD37390.1"/>
    <property type="molecule type" value="Genomic_DNA"/>
</dbReference>
<dbReference type="PANTHER" id="PTHR10755">
    <property type="entry name" value="COPROPORPHYRINOGEN III OXIDASE, MITOCHONDRIAL"/>
    <property type="match status" value="1"/>
</dbReference>
<keyword evidence="7" id="KW-0627">Porphyrin biosynthesis</keyword>
<sequence>MSVKEQWIEFIHDLQNRICAALEQEDGKAKFVEDEWARDGGGGGKTRVIANGDVFEKGGVNTSVVYGQVTDTMRKALNINGDQWFAAGLSLVIHPFNPFVPTVHCNYRMFELYNEQGETIDRWFGGGTDLTPYYLFEEDAVHFHRTYKNVCDGFDSSFYPRFKKVCDDYFVNTHRDNERRGIGGIFYDHQKADDNKDVDFWINFGKACGNAFIPAYLPIVNKRKNTTFEPSHKYWQEIRRGRYVEFNLVHDRGTIFGLKTNGRTESILMSLPATVRFDYNYQPVPESEEDRLLQACKHPREWITTIDISEEDWASRVNRC</sequence>
<dbReference type="InterPro" id="IPR036406">
    <property type="entry name" value="Coprogen_oxidase_aer_sf"/>
</dbReference>
<dbReference type="EC" id="1.3.3.3" evidence="4"/>
<accession>A0ABZ0W5T7</accession>
<dbReference type="PIRSF" id="PIRSF000166">
    <property type="entry name" value="Coproporphyri_ox"/>
    <property type="match status" value="1"/>
</dbReference>
<evidence type="ECO:0000256" key="4">
    <source>
        <dbReference type="ARBA" id="ARBA00012869"/>
    </source>
</evidence>
<comment type="subunit">
    <text evidence="3">Homodimer.</text>
</comment>
<gene>
    <name evidence="8" type="primary">hemF</name>
    <name evidence="8" type="ORF">U0035_17110</name>
</gene>
<keyword evidence="5 8" id="KW-0560">Oxidoreductase</keyword>
<dbReference type="InterPro" id="IPR001260">
    <property type="entry name" value="Coprogen_oxidase_aer"/>
</dbReference>
<dbReference type="SUPFAM" id="SSF102886">
    <property type="entry name" value="Coproporphyrinogen III oxidase"/>
    <property type="match status" value="1"/>
</dbReference>
<keyword evidence="9" id="KW-1185">Reference proteome</keyword>
<dbReference type="PANTHER" id="PTHR10755:SF0">
    <property type="entry name" value="OXYGEN-DEPENDENT COPROPORPHYRINOGEN-III OXIDASE, MITOCHONDRIAL"/>
    <property type="match status" value="1"/>
</dbReference>
<organism evidence="8 9">
    <name type="scientific">Niabella yanshanensis</name>
    <dbReference type="NCBI Taxonomy" id="577386"/>
    <lineage>
        <taxon>Bacteria</taxon>
        <taxon>Pseudomonadati</taxon>
        <taxon>Bacteroidota</taxon>
        <taxon>Chitinophagia</taxon>
        <taxon>Chitinophagales</taxon>
        <taxon>Chitinophagaceae</taxon>
        <taxon>Niabella</taxon>
    </lineage>
</organism>